<keyword evidence="3" id="KW-0479">Metal-binding</keyword>
<keyword evidence="3" id="KW-0862">Zinc</keyword>
<dbReference type="InterPro" id="IPR017850">
    <property type="entry name" value="Alkaline_phosphatase_core_sf"/>
</dbReference>
<name>A0A2M8P056_9CHLR</name>
<gene>
    <name evidence="5" type="ORF">CUN51_05420</name>
</gene>
<feature type="binding site" evidence="3">
    <location>
        <position position="42"/>
    </location>
    <ligand>
        <name>Mg(2+)</name>
        <dbReference type="ChEBI" id="CHEBI:18420"/>
    </ligand>
</feature>
<feature type="binding site" evidence="3">
    <location>
        <position position="42"/>
    </location>
    <ligand>
        <name>Zn(2+)</name>
        <dbReference type="ChEBI" id="CHEBI:29105"/>
        <label>2</label>
    </ligand>
</feature>
<feature type="binding site" evidence="3">
    <location>
        <position position="395"/>
    </location>
    <ligand>
        <name>Zn(2+)</name>
        <dbReference type="ChEBI" id="CHEBI:29105"/>
        <label>2</label>
    </ligand>
</feature>
<accession>A0A2M8P056</accession>
<reference evidence="5 6" key="1">
    <citation type="submission" date="2017-11" db="EMBL/GenBank/DDBJ databases">
        <title>Evolution of Phototrophy in the Chloroflexi Phylum Driven by Horizontal Gene Transfer.</title>
        <authorList>
            <person name="Ward L.M."/>
            <person name="Hemp J."/>
            <person name="Shih P.M."/>
            <person name="Mcglynn S.E."/>
            <person name="Fischer W."/>
        </authorList>
    </citation>
    <scope>NUCLEOTIDE SEQUENCE [LARGE SCALE GENOMIC DNA]</scope>
    <source>
        <strain evidence="5">CP2_2F</strain>
    </source>
</reference>
<dbReference type="Gene3D" id="3.40.720.10">
    <property type="entry name" value="Alkaline Phosphatase, subunit A"/>
    <property type="match status" value="1"/>
</dbReference>
<feature type="binding site" evidence="3">
    <location>
        <position position="353"/>
    </location>
    <ligand>
        <name>Zn(2+)</name>
        <dbReference type="ChEBI" id="CHEBI:29105"/>
        <label>1</label>
    </ligand>
</feature>
<keyword evidence="3" id="KW-0460">Magnesium</keyword>
<evidence type="ECO:0000256" key="3">
    <source>
        <dbReference type="PIRSR" id="PIRSR601952-2"/>
    </source>
</evidence>
<dbReference type="Proteomes" id="UP000228921">
    <property type="component" value="Unassembled WGS sequence"/>
</dbReference>
<dbReference type="SMART" id="SM00098">
    <property type="entry name" value="alkPPc"/>
    <property type="match status" value="1"/>
</dbReference>
<evidence type="ECO:0000256" key="1">
    <source>
        <dbReference type="ARBA" id="ARBA00022553"/>
    </source>
</evidence>
<evidence type="ECO:0000256" key="4">
    <source>
        <dbReference type="RuleBase" id="RU003946"/>
    </source>
</evidence>
<organism evidence="5 6">
    <name type="scientific">Candidatus Thermofonsia Clade 1 bacterium</name>
    <dbReference type="NCBI Taxonomy" id="2364210"/>
    <lineage>
        <taxon>Bacteria</taxon>
        <taxon>Bacillati</taxon>
        <taxon>Chloroflexota</taxon>
        <taxon>Candidatus Thermofontia</taxon>
        <taxon>Candidatus Thermofonsia Clade 1</taxon>
    </lineage>
</organism>
<feature type="active site" description="Phosphoserine intermediate" evidence="2">
    <location>
        <position position="86"/>
    </location>
</feature>
<dbReference type="AlphaFoldDB" id="A0A2M8P056"/>
<dbReference type="SUPFAM" id="SSF53649">
    <property type="entry name" value="Alkaline phosphatase-like"/>
    <property type="match status" value="1"/>
</dbReference>
<dbReference type="GO" id="GO:0046872">
    <property type="term" value="F:metal ion binding"/>
    <property type="evidence" value="ECO:0007669"/>
    <property type="project" value="UniProtKB-KW"/>
</dbReference>
<dbReference type="Pfam" id="PF00245">
    <property type="entry name" value="Alk_phosphatase"/>
    <property type="match status" value="1"/>
</dbReference>
<dbReference type="PRINTS" id="PR00113">
    <property type="entry name" value="ALKPHPHTASE"/>
</dbReference>
<dbReference type="PANTHER" id="PTHR11596:SF5">
    <property type="entry name" value="ALKALINE PHOSPHATASE"/>
    <property type="match status" value="1"/>
</dbReference>
<dbReference type="InterPro" id="IPR001952">
    <property type="entry name" value="Alkaline_phosphatase"/>
</dbReference>
<comment type="cofactor">
    <cofactor evidence="3">
        <name>Zn(2+)</name>
        <dbReference type="ChEBI" id="CHEBI:29105"/>
    </cofactor>
    <text evidence="3">Binds 2 Zn(2+) ions.</text>
</comment>
<protein>
    <submittedName>
        <fullName evidence="5">Alkaline phosphatase</fullName>
    </submittedName>
</protein>
<comment type="cofactor">
    <cofactor evidence="3">
        <name>Mg(2+)</name>
        <dbReference type="ChEBI" id="CHEBI:18420"/>
    </cofactor>
    <text evidence="3">Binds 1 Mg(2+) ion.</text>
</comment>
<proteinExistence type="inferred from homology"/>
<evidence type="ECO:0000256" key="2">
    <source>
        <dbReference type="PIRSR" id="PIRSR601952-1"/>
    </source>
</evidence>
<sequence>MENMKRLVGFALAVALLIAGVTPLISNAQAPQTGNVIFIHPDGSGLNHWAAARIYWKGPDALLEWDQLPFMAAYRGHMADRLTGTSNGGATTHAFGYKVEGAGSFGLDGDRDKARPFLSLSGYPGSIMREARNNGHPVGVVNDGQAAEPGTAVFLAEVGNRDEFTEIVRQMLQGRPGFDEKDEKPDVILNGGEMYFLPEGTPKCEGEITPTCHVHTDPVTGRGPQRKDGLNLIQYAVDNGYTVIRTRAQFDELMAQLKADSNLAPRVLGLFAADDIFNDFPEERLIAADLVRDDVPADDPQGRIILYGGKPNTPSFNPPTVAEMSEMALIILERRAAQAGKPFFAVFETESVDNFGNNANAIGTLVALKHSDDMIGLARQFQSRVPNTLILTAADSDAGGLQLVAPAPAKRPAGIVTGVTGNPTDASAEGFNNFVDGIEGRGTRPFRAAPDAFGNRMDFAVVWIGTPDVAGGILARAQGLNAEPMQSKFSGSFDNTDVYRLMYQTLFGRELESAIGKRAPDRN</sequence>
<dbReference type="PANTHER" id="PTHR11596">
    <property type="entry name" value="ALKALINE PHOSPHATASE"/>
    <property type="match status" value="1"/>
</dbReference>
<feature type="binding site" evidence="3">
    <location>
        <position position="348"/>
    </location>
    <ligand>
        <name>Mg(2+)</name>
        <dbReference type="ChEBI" id="CHEBI:18420"/>
    </ligand>
</feature>
<keyword evidence="1" id="KW-0597">Phosphoprotein</keyword>
<comment type="similarity">
    <text evidence="4">Belongs to the alkaline phosphatase family.</text>
</comment>
<evidence type="ECO:0000313" key="5">
    <source>
        <dbReference type="EMBL" id="PJF30925.1"/>
    </source>
</evidence>
<evidence type="ECO:0000313" key="6">
    <source>
        <dbReference type="Proteomes" id="UP000228921"/>
    </source>
</evidence>
<comment type="caution">
    <text evidence="5">The sequence shown here is derived from an EMBL/GenBank/DDBJ whole genome shotgun (WGS) entry which is preliminary data.</text>
</comment>
<dbReference type="EMBL" id="PGTK01000005">
    <property type="protein sequence ID" value="PJF30925.1"/>
    <property type="molecule type" value="Genomic_DNA"/>
</dbReference>
<dbReference type="GO" id="GO:0004035">
    <property type="term" value="F:alkaline phosphatase activity"/>
    <property type="evidence" value="ECO:0007669"/>
    <property type="project" value="TreeGrafter"/>
</dbReference>